<keyword evidence="6" id="KW-1185">Reference proteome</keyword>
<dbReference type="PATRIC" id="fig|980422.3.peg.638"/>
<dbReference type="KEGG" id="nzs:SLY_0698"/>
<dbReference type="HOGENOM" id="CLU_1229322_0_0_14"/>
<evidence type="ECO:0000313" key="6">
    <source>
        <dbReference type="Proteomes" id="UP000013941"/>
    </source>
</evidence>
<keyword evidence="2" id="KW-0812">Transmembrane</keyword>
<dbReference type="EMBL" id="CP002548">
    <property type="protein sequence ID" value="AGL90878.1"/>
    <property type="molecule type" value="Genomic_DNA"/>
</dbReference>
<dbReference type="Pfam" id="PF11178">
    <property type="entry name" value="DUF2963"/>
    <property type="match status" value="3"/>
</dbReference>
<feature type="region of interest" description="Disordered" evidence="1">
    <location>
        <begin position="36"/>
        <end position="74"/>
    </location>
</feature>
<feature type="domain" description="DUF2963" evidence="3">
    <location>
        <begin position="180"/>
        <end position="213"/>
    </location>
</feature>
<evidence type="ECO:0000259" key="3">
    <source>
        <dbReference type="Pfam" id="PF11178"/>
    </source>
</evidence>
<proteinExistence type="predicted"/>
<gene>
    <name evidence="4" type="ORF">SLY_0698</name>
    <name evidence="5" type="ORF">SLY_0964</name>
</gene>
<feature type="transmembrane region" description="Helical" evidence="2">
    <location>
        <begin position="12"/>
        <end position="29"/>
    </location>
</feature>
<evidence type="ECO:0000313" key="4">
    <source>
        <dbReference type="EMBL" id="AGL90613.1"/>
    </source>
</evidence>
<dbReference type="EMBL" id="CP002548">
    <property type="protein sequence ID" value="AGL90613.1"/>
    <property type="molecule type" value="Genomic_DNA"/>
</dbReference>
<dbReference type="InterPro" id="IPR021348">
    <property type="entry name" value="DUF2963"/>
</dbReference>
<evidence type="ECO:0000256" key="2">
    <source>
        <dbReference type="SAM" id="Phobius"/>
    </source>
</evidence>
<evidence type="ECO:0000256" key="1">
    <source>
        <dbReference type="SAM" id="MobiDB-lite"/>
    </source>
</evidence>
<keyword evidence="2" id="KW-0472">Membrane</keyword>
<accession>R4S249</accession>
<dbReference type="AlphaFoldDB" id="R4S249"/>
<name>R4S249_PHYAS</name>
<dbReference type="KEGG" id="nzs:SLY_0964"/>
<feature type="compositionally biased region" description="Basic and acidic residues" evidence="1">
    <location>
        <begin position="93"/>
        <end position="106"/>
    </location>
</feature>
<dbReference type="RefSeq" id="WP_015638114.1">
    <property type="nucleotide sequence ID" value="NC_021236.1"/>
</dbReference>
<feature type="region of interest" description="Disordered" evidence="1">
    <location>
        <begin position="87"/>
        <end position="106"/>
    </location>
</feature>
<feature type="domain" description="DUF2963" evidence="3">
    <location>
        <begin position="128"/>
        <end position="179"/>
    </location>
</feature>
<reference evidence="5 6" key="1">
    <citation type="journal article" date="2013" name="BMC Genomics">
        <title>Comparison of the complete genome sequence of two closely related isolates of 'Candidatus Phytoplasma australiense' reveals genome plasticity.</title>
        <authorList>
            <person name="Andersen M.T."/>
            <person name="Liefting L.W."/>
            <person name="Havukkala I."/>
            <person name="Beever R.E."/>
        </authorList>
    </citation>
    <scope>NUCLEOTIDE SEQUENCE [LARGE SCALE GENOMIC DNA]</scope>
    <source>
        <strain evidence="5 6">NZSb11</strain>
    </source>
</reference>
<feature type="domain" description="DUF2963" evidence="3">
    <location>
        <begin position="91"/>
        <end position="127"/>
    </location>
</feature>
<dbReference type="Proteomes" id="UP000013941">
    <property type="component" value="Chromosome"/>
</dbReference>
<sequence length="218" mass="25546">MTKNNPSKLSRVFAILALLGMIFISYRLFNANRTQDPQAGGSEALRHQAQTEAERKAAETNQTQERFNETHKNLDDLIEKLEKEIDEITSNDENEKPKKGPKYRPDGTLDYIIEIDPQTGNTIQYTQYYKDGERINYIHEYDPQTGNETKYTKYYKDGKTIYVIQEYDPQTGNETKYTKYYKDGKTIDYITDYDPITEEPIKETYYNSDGTIKEEKTF</sequence>
<evidence type="ECO:0000313" key="5">
    <source>
        <dbReference type="EMBL" id="AGL90878.1"/>
    </source>
</evidence>
<protein>
    <recommendedName>
        <fullName evidence="3">DUF2963 domain-containing protein</fullName>
    </recommendedName>
</protein>
<organism evidence="5 6">
    <name type="scientific">Strawberry lethal yellows phytoplasma (CPA) str. NZSb11</name>
    <dbReference type="NCBI Taxonomy" id="980422"/>
    <lineage>
        <taxon>Bacteria</taxon>
        <taxon>Bacillati</taxon>
        <taxon>Mycoplasmatota</taxon>
        <taxon>Mollicutes</taxon>
        <taxon>Acholeplasmatales</taxon>
        <taxon>Acholeplasmataceae</taxon>
        <taxon>Candidatus Phytoplasma</taxon>
        <taxon>16SrXII (Stolbur group)</taxon>
    </lineage>
</organism>
<keyword evidence="2" id="KW-1133">Transmembrane helix</keyword>